<dbReference type="OrthoDB" id="504708at2759"/>
<protein>
    <submittedName>
        <fullName evidence="2">Potassium transporter</fullName>
    </submittedName>
</protein>
<dbReference type="EMBL" id="MDYQ01000354">
    <property type="protein sequence ID" value="PRP75931.1"/>
    <property type="molecule type" value="Genomic_DNA"/>
</dbReference>
<dbReference type="Pfam" id="PF02705">
    <property type="entry name" value="K_trans"/>
    <property type="match status" value="1"/>
</dbReference>
<gene>
    <name evidence="2" type="ORF">PROFUN_15455</name>
</gene>
<organism evidence="2 3">
    <name type="scientific">Planoprotostelium fungivorum</name>
    <dbReference type="NCBI Taxonomy" id="1890364"/>
    <lineage>
        <taxon>Eukaryota</taxon>
        <taxon>Amoebozoa</taxon>
        <taxon>Evosea</taxon>
        <taxon>Variosea</taxon>
        <taxon>Cavosteliida</taxon>
        <taxon>Cavosteliaceae</taxon>
        <taxon>Planoprotostelium</taxon>
    </lineage>
</organism>
<comment type="caution">
    <text evidence="2">The sequence shown here is derived from an EMBL/GenBank/DDBJ whole genome shotgun (WGS) entry which is preliminary data.</text>
</comment>
<evidence type="ECO:0000313" key="3">
    <source>
        <dbReference type="Proteomes" id="UP000241769"/>
    </source>
</evidence>
<dbReference type="InterPro" id="IPR053951">
    <property type="entry name" value="K_trans_N"/>
</dbReference>
<dbReference type="InParanoid" id="A0A2P6MW41"/>
<name>A0A2P6MW41_9EUKA</name>
<dbReference type="AlphaFoldDB" id="A0A2P6MW41"/>
<sequence length="133" mass="14558">YMIMIITANNHGEGGTFSLCALLSQQENVSVKRVVRAVAIIGGSLIIGQGAISPAVKISKAISIVGAHATYYDTELGHLTLFNNHDSTETRKKRHLINNSPLYNDLYHRHHRTTGLPHTWSHHGALISLGLNL</sequence>
<dbReference type="Proteomes" id="UP000241769">
    <property type="component" value="Unassembled WGS sequence"/>
</dbReference>
<feature type="domain" description="K+ potassium transporter integral membrane" evidence="1">
    <location>
        <begin position="1"/>
        <end position="65"/>
    </location>
</feature>
<feature type="non-terminal residue" evidence="2">
    <location>
        <position position="1"/>
    </location>
</feature>
<evidence type="ECO:0000259" key="1">
    <source>
        <dbReference type="Pfam" id="PF02705"/>
    </source>
</evidence>
<keyword evidence="3" id="KW-1185">Reference proteome</keyword>
<accession>A0A2P6MW41</accession>
<proteinExistence type="predicted"/>
<evidence type="ECO:0000313" key="2">
    <source>
        <dbReference type="EMBL" id="PRP75931.1"/>
    </source>
</evidence>
<reference evidence="2 3" key="1">
    <citation type="journal article" date="2018" name="Genome Biol. Evol.">
        <title>Multiple Roots of Fruiting Body Formation in Amoebozoa.</title>
        <authorList>
            <person name="Hillmann F."/>
            <person name="Forbes G."/>
            <person name="Novohradska S."/>
            <person name="Ferling I."/>
            <person name="Riege K."/>
            <person name="Groth M."/>
            <person name="Westermann M."/>
            <person name="Marz M."/>
            <person name="Spaller T."/>
            <person name="Winckler T."/>
            <person name="Schaap P."/>
            <person name="Glockner G."/>
        </authorList>
    </citation>
    <scope>NUCLEOTIDE SEQUENCE [LARGE SCALE GENOMIC DNA]</scope>
    <source>
        <strain evidence="2 3">Jena</strain>
    </source>
</reference>